<protein>
    <submittedName>
        <fullName evidence="1">Uncharacterized protein</fullName>
    </submittedName>
</protein>
<name>A0ACB8R099_9AGAM</name>
<accession>A0ACB8R099</accession>
<evidence type="ECO:0000313" key="2">
    <source>
        <dbReference type="Proteomes" id="UP000814033"/>
    </source>
</evidence>
<reference evidence="1" key="2">
    <citation type="journal article" date="2022" name="New Phytol.">
        <title>Evolutionary transition to the ectomycorrhizal habit in the genomes of a hyperdiverse lineage of mushroom-forming fungi.</title>
        <authorList>
            <person name="Looney B."/>
            <person name="Miyauchi S."/>
            <person name="Morin E."/>
            <person name="Drula E."/>
            <person name="Courty P.E."/>
            <person name="Kohler A."/>
            <person name="Kuo A."/>
            <person name="LaButti K."/>
            <person name="Pangilinan J."/>
            <person name="Lipzen A."/>
            <person name="Riley R."/>
            <person name="Andreopoulos W."/>
            <person name="He G."/>
            <person name="Johnson J."/>
            <person name="Nolan M."/>
            <person name="Tritt A."/>
            <person name="Barry K.W."/>
            <person name="Grigoriev I.V."/>
            <person name="Nagy L.G."/>
            <person name="Hibbett D."/>
            <person name="Henrissat B."/>
            <person name="Matheny P.B."/>
            <person name="Labbe J."/>
            <person name="Martin F.M."/>
        </authorList>
    </citation>
    <scope>NUCLEOTIDE SEQUENCE</scope>
    <source>
        <strain evidence="1">FP105234-sp</strain>
    </source>
</reference>
<keyword evidence="2" id="KW-1185">Reference proteome</keyword>
<organism evidence="1 2">
    <name type="scientific">Auriscalpium vulgare</name>
    <dbReference type="NCBI Taxonomy" id="40419"/>
    <lineage>
        <taxon>Eukaryota</taxon>
        <taxon>Fungi</taxon>
        <taxon>Dikarya</taxon>
        <taxon>Basidiomycota</taxon>
        <taxon>Agaricomycotina</taxon>
        <taxon>Agaricomycetes</taxon>
        <taxon>Russulales</taxon>
        <taxon>Auriscalpiaceae</taxon>
        <taxon>Auriscalpium</taxon>
    </lineage>
</organism>
<reference evidence="1" key="1">
    <citation type="submission" date="2021-02" db="EMBL/GenBank/DDBJ databases">
        <authorList>
            <consortium name="DOE Joint Genome Institute"/>
            <person name="Ahrendt S."/>
            <person name="Looney B.P."/>
            <person name="Miyauchi S."/>
            <person name="Morin E."/>
            <person name="Drula E."/>
            <person name="Courty P.E."/>
            <person name="Chicoki N."/>
            <person name="Fauchery L."/>
            <person name="Kohler A."/>
            <person name="Kuo A."/>
            <person name="Labutti K."/>
            <person name="Pangilinan J."/>
            <person name="Lipzen A."/>
            <person name="Riley R."/>
            <person name="Andreopoulos W."/>
            <person name="He G."/>
            <person name="Johnson J."/>
            <person name="Barry K.W."/>
            <person name="Grigoriev I.V."/>
            <person name="Nagy L."/>
            <person name="Hibbett D."/>
            <person name="Henrissat B."/>
            <person name="Matheny P.B."/>
            <person name="Labbe J."/>
            <person name="Martin F."/>
        </authorList>
    </citation>
    <scope>NUCLEOTIDE SEQUENCE</scope>
    <source>
        <strain evidence="1">FP105234-sp</strain>
    </source>
</reference>
<comment type="caution">
    <text evidence="1">The sequence shown here is derived from an EMBL/GenBank/DDBJ whole genome shotgun (WGS) entry which is preliminary data.</text>
</comment>
<proteinExistence type="predicted"/>
<gene>
    <name evidence="1" type="ORF">FA95DRAFT_1614093</name>
</gene>
<dbReference type="EMBL" id="MU276861">
    <property type="protein sequence ID" value="KAI0037556.1"/>
    <property type="molecule type" value="Genomic_DNA"/>
</dbReference>
<dbReference type="Proteomes" id="UP000814033">
    <property type="component" value="Unassembled WGS sequence"/>
</dbReference>
<sequence>MSNPHVEALSYTPITSQSSSHPSSLEFDDLAIQISMATVALKGVRSGEPHVADKRLPSSLTVMQHVITLLTTGTSKNLSRLEEDARASRVIAATGGVNRSGGLEGLVLAVKNTRFWSEQPDAKSEISVGPLQSQLTGQEILAEWRTRPHDQHFQDVFTVIRDFQSSALPDTGVNVARFCWHYLSHGYPKIASRMLNLYRKQVWGRHPIAVLESRLESGEPFTQSEPWTIHVNGDITLEKLQEYGVPRPSEKLDAATYTVTAEEVPKWIKAFTSTYRELEKLFLIGQSPFSEKSTFKDPPAQSDIAAAMLGIECLRGFLHSNFLKVLFEDKALSIDLATKEPADPDILVSSAISTPLHLGILSWLSNPAI</sequence>
<evidence type="ECO:0000313" key="1">
    <source>
        <dbReference type="EMBL" id="KAI0037556.1"/>
    </source>
</evidence>